<reference evidence="3" key="1">
    <citation type="submission" date="2018-05" db="EMBL/GenBank/DDBJ databases">
        <authorList>
            <person name="Lanie J.A."/>
            <person name="Ng W.-L."/>
            <person name="Kazmierczak K.M."/>
            <person name="Andrzejewski T.M."/>
            <person name="Davidsen T.M."/>
            <person name="Wayne K.J."/>
            <person name="Tettelin H."/>
            <person name="Glass J.I."/>
            <person name="Rusch D."/>
            <person name="Podicherti R."/>
            <person name="Tsui H.-C.T."/>
            <person name="Winkler M.E."/>
        </authorList>
    </citation>
    <scope>NUCLEOTIDE SEQUENCE</scope>
</reference>
<sequence length="115" mass="12163">MALKRCLLELGTGVDLHGKDPTKAARRAVSDALRHSSISFPRVFGHSTSTMFVEVNIAVPYHDRVVESDVLLEVPYGTKSINVTEGGLEVPSGSGSDDSAIVANAAIVVSLDVQD</sequence>
<protein>
    <submittedName>
        <fullName evidence="3">Uncharacterized protein</fullName>
    </submittedName>
</protein>
<keyword evidence="1" id="KW-0547">Nucleotide-binding</keyword>
<dbReference type="GO" id="GO:0005525">
    <property type="term" value="F:GTP binding"/>
    <property type="evidence" value="ECO:0007669"/>
    <property type="project" value="UniProtKB-KW"/>
</dbReference>
<dbReference type="EMBL" id="UINC01034326">
    <property type="protein sequence ID" value="SVB24993.1"/>
    <property type="molecule type" value="Genomic_DNA"/>
</dbReference>
<evidence type="ECO:0000256" key="1">
    <source>
        <dbReference type="ARBA" id="ARBA00022741"/>
    </source>
</evidence>
<dbReference type="InterPro" id="IPR037103">
    <property type="entry name" value="Tubulin/FtsZ-like_C"/>
</dbReference>
<dbReference type="AlphaFoldDB" id="A0A382CHZ6"/>
<keyword evidence="2" id="KW-0342">GTP-binding</keyword>
<dbReference type="Gene3D" id="3.30.1330.20">
    <property type="entry name" value="Tubulin/FtsZ, C-terminal domain"/>
    <property type="match status" value="1"/>
</dbReference>
<organism evidence="3">
    <name type="scientific">marine metagenome</name>
    <dbReference type="NCBI Taxonomy" id="408172"/>
    <lineage>
        <taxon>unclassified sequences</taxon>
        <taxon>metagenomes</taxon>
        <taxon>ecological metagenomes</taxon>
    </lineage>
</organism>
<dbReference type="PANTHER" id="PTHR34784">
    <property type="entry name" value="50S RIBOSOMAL PROTEIN L34"/>
    <property type="match status" value="1"/>
</dbReference>
<dbReference type="NCBIfam" id="TIGR02058">
    <property type="entry name" value="lin0512_fam"/>
    <property type="match status" value="1"/>
</dbReference>
<gene>
    <name evidence="3" type="ORF">METZ01_LOCUS177847</name>
</gene>
<evidence type="ECO:0000256" key="2">
    <source>
        <dbReference type="ARBA" id="ARBA00023134"/>
    </source>
</evidence>
<dbReference type="PANTHER" id="PTHR34784:SF1">
    <property type="entry name" value="50S RIBOSOMAL PROTEIN L34"/>
    <property type="match status" value="1"/>
</dbReference>
<dbReference type="Pfam" id="PF09585">
    <property type="entry name" value="Lin0512_fam"/>
    <property type="match status" value="1"/>
</dbReference>
<evidence type="ECO:0000313" key="3">
    <source>
        <dbReference type="EMBL" id="SVB24993.1"/>
    </source>
</evidence>
<dbReference type="InterPro" id="IPR011719">
    <property type="entry name" value="CHP02058"/>
</dbReference>
<name>A0A382CHZ6_9ZZZZ</name>
<accession>A0A382CHZ6</accession>
<proteinExistence type="predicted"/>